<dbReference type="Gene3D" id="3.90.190.10">
    <property type="entry name" value="Protein tyrosine phosphatase superfamily"/>
    <property type="match status" value="1"/>
</dbReference>
<sequence>MRAFSVHSACIQRAFSVHSACIQRAFSVHSACIQRALLVLCMNCATASFAQDSQTLNEKVSVSGQMTTDKFSSLIKQQKFKSVIVNRPDQEQGNEVSVLQLRSIAEKSQVSVVYQPVVSGKISQTDVKEFAKYYNELPKPILMICRSGSRSTALFNQAKAQDLLND</sequence>
<keyword evidence="2" id="KW-0378">Hydrolase</keyword>
<dbReference type="EMBL" id="CADDTS010000036">
    <property type="protein sequence ID" value="CAB1218065.1"/>
    <property type="molecule type" value="Genomic_DNA"/>
</dbReference>
<dbReference type="InterPro" id="IPR029021">
    <property type="entry name" value="Prot-tyrosine_phosphatase-like"/>
</dbReference>
<evidence type="ECO:0000313" key="2">
    <source>
        <dbReference type="EMBL" id="CAB1218065.1"/>
    </source>
</evidence>
<feature type="domain" description="Beta-lactamase hydrolase-like protein phosphatase-like" evidence="1">
    <location>
        <begin position="53"/>
        <end position="160"/>
    </location>
</feature>
<gene>
    <name evidence="2" type="primary">blh_2</name>
    <name evidence="2" type="ORF">SFB21_2201</name>
</gene>
<name>A0A811GEY3_9GAMM</name>
<dbReference type="EC" id="3.-.-.-" evidence="2"/>
<dbReference type="Proteomes" id="UP000489961">
    <property type="component" value="Unassembled WGS sequence"/>
</dbReference>
<evidence type="ECO:0000313" key="3">
    <source>
        <dbReference type="Proteomes" id="UP000489961"/>
    </source>
</evidence>
<dbReference type="GO" id="GO:0016787">
    <property type="term" value="F:hydrolase activity"/>
    <property type="evidence" value="ECO:0007669"/>
    <property type="project" value="UniProtKB-KW"/>
</dbReference>
<dbReference type="AlphaFoldDB" id="A0A811GEY3"/>
<protein>
    <submittedName>
        <fullName evidence="2">Beta-lactamase hydrolase-like protein</fullName>
        <ecNumber evidence="2">3.-.-.-</ecNumber>
    </submittedName>
</protein>
<comment type="caution">
    <text evidence="2">The sequence shown here is derived from an EMBL/GenBank/DDBJ whole genome shotgun (WGS) entry which is preliminary data.</text>
</comment>
<reference evidence="2 3" key="1">
    <citation type="submission" date="2020-02" db="EMBL/GenBank/DDBJ databases">
        <authorList>
            <person name="Chaudhuri R."/>
        </authorList>
    </citation>
    <scope>NUCLEOTIDE SEQUENCE [LARGE SCALE GENOMIC DNA]</scope>
    <source>
        <strain evidence="2">SFB21</strain>
    </source>
</reference>
<organism evidence="2 3">
    <name type="scientific">Acinetobacter bouvetii</name>
    <dbReference type="NCBI Taxonomy" id="202951"/>
    <lineage>
        <taxon>Bacteria</taxon>
        <taxon>Pseudomonadati</taxon>
        <taxon>Pseudomonadota</taxon>
        <taxon>Gammaproteobacteria</taxon>
        <taxon>Moraxellales</taxon>
        <taxon>Moraxellaceae</taxon>
        <taxon>Acinetobacter</taxon>
    </lineage>
</organism>
<evidence type="ECO:0000259" key="1">
    <source>
        <dbReference type="Pfam" id="PF04273"/>
    </source>
</evidence>
<dbReference type="InterPro" id="IPR005939">
    <property type="entry name" value="BLH_phosphatase-like"/>
</dbReference>
<accession>A0A811GEY3</accession>
<proteinExistence type="predicted"/>
<dbReference type="Pfam" id="PF04273">
    <property type="entry name" value="BLH_phosphatase"/>
    <property type="match status" value="1"/>
</dbReference>